<accession>A0ABW4PF26</accession>
<proteinExistence type="predicted"/>
<sequence length="133" mass="13940">MTAAGRQGITAGQLIERSVSGHGPASDGSLEHGLGEHRARVAIEDATDGAAHLPFAGPKEDVAPYGPSCGAGRVYGTRRHPPCTVPSHRRGDGTVFLPFEDDRLSLILSKALLPAADTTVTDEPILHQIKRGT</sequence>
<protein>
    <recommendedName>
        <fullName evidence="2">DUF7737 domain-containing protein</fullName>
    </recommendedName>
</protein>
<evidence type="ECO:0000256" key="1">
    <source>
        <dbReference type="SAM" id="MobiDB-lite"/>
    </source>
</evidence>
<dbReference type="EMBL" id="JBHUFU010000003">
    <property type="protein sequence ID" value="MFD1829302.1"/>
    <property type="molecule type" value="Genomic_DNA"/>
</dbReference>
<organism evidence="3 4">
    <name type="scientific">Streptomyces desertarenae</name>
    <dbReference type="NCBI Taxonomy" id="2666184"/>
    <lineage>
        <taxon>Bacteria</taxon>
        <taxon>Bacillati</taxon>
        <taxon>Actinomycetota</taxon>
        <taxon>Actinomycetes</taxon>
        <taxon>Kitasatosporales</taxon>
        <taxon>Streptomycetaceae</taxon>
        <taxon>Streptomyces</taxon>
    </lineage>
</organism>
<reference evidence="4" key="1">
    <citation type="journal article" date="2019" name="Int. J. Syst. Evol. Microbiol.">
        <title>The Global Catalogue of Microorganisms (GCM) 10K type strain sequencing project: providing services to taxonomists for standard genome sequencing and annotation.</title>
        <authorList>
            <consortium name="The Broad Institute Genomics Platform"/>
            <consortium name="The Broad Institute Genome Sequencing Center for Infectious Disease"/>
            <person name="Wu L."/>
            <person name="Ma J."/>
        </authorList>
    </citation>
    <scope>NUCLEOTIDE SEQUENCE [LARGE SCALE GENOMIC DNA]</scope>
    <source>
        <strain evidence="4">CGMCC 4.7455</strain>
    </source>
</reference>
<comment type="caution">
    <text evidence="3">The sequence shown here is derived from an EMBL/GenBank/DDBJ whole genome shotgun (WGS) entry which is preliminary data.</text>
</comment>
<name>A0ABW4PF26_9ACTN</name>
<dbReference type="InterPro" id="IPR056639">
    <property type="entry name" value="DUF7737"/>
</dbReference>
<dbReference type="RefSeq" id="WP_380897712.1">
    <property type="nucleotide sequence ID" value="NZ_JBHUFU010000003.1"/>
</dbReference>
<evidence type="ECO:0000259" key="2">
    <source>
        <dbReference type="Pfam" id="PF24879"/>
    </source>
</evidence>
<dbReference type="Pfam" id="PF24879">
    <property type="entry name" value="DUF7737"/>
    <property type="match status" value="1"/>
</dbReference>
<keyword evidence="4" id="KW-1185">Reference proteome</keyword>
<evidence type="ECO:0000313" key="4">
    <source>
        <dbReference type="Proteomes" id="UP001597365"/>
    </source>
</evidence>
<feature type="domain" description="DUF7737" evidence="2">
    <location>
        <begin position="70"/>
        <end position="129"/>
    </location>
</feature>
<evidence type="ECO:0000313" key="3">
    <source>
        <dbReference type="EMBL" id="MFD1829302.1"/>
    </source>
</evidence>
<gene>
    <name evidence="3" type="ORF">ACFSJS_06460</name>
</gene>
<dbReference type="Proteomes" id="UP001597365">
    <property type="component" value="Unassembled WGS sequence"/>
</dbReference>
<feature type="region of interest" description="Disordered" evidence="1">
    <location>
        <begin position="1"/>
        <end position="38"/>
    </location>
</feature>
<feature type="compositionally biased region" description="Basic and acidic residues" evidence="1">
    <location>
        <begin position="29"/>
        <end position="38"/>
    </location>
</feature>